<dbReference type="AlphaFoldDB" id="A0AAE4ZDE7"/>
<comment type="caution">
    <text evidence="2">The sequence shown here is derived from an EMBL/GenBank/DDBJ whole genome shotgun (WGS) entry which is preliminary data.</text>
</comment>
<organism evidence="2 3">
    <name type="scientific">Candidatus Kutchimonas denitrificans</name>
    <dbReference type="NCBI Taxonomy" id="3056748"/>
    <lineage>
        <taxon>Bacteria</taxon>
        <taxon>Pseudomonadati</taxon>
        <taxon>Gemmatimonadota</taxon>
        <taxon>Gemmatimonadia</taxon>
        <taxon>Candidatus Palauibacterales</taxon>
        <taxon>Candidatus Palauibacteraceae</taxon>
        <taxon>Candidatus Kutchimonas</taxon>
    </lineage>
</organism>
<feature type="domain" description="Type 4 fimbrial biogenesis protein PilX N-terminal" evidence="1">
    <location>
        <begin position="29"/>
        <end position="78"/>
    </location>
</feature>
<proteinExistence type="predicted"/>
<dbReference type="InterPro" id="IPR025746">
    <property type="entry name" value="PilX_N_dom"/>
</dbReference>
<evidence type="ECO:0000313" key="3">
    <source>
        <dbReference type="Proteomes" id="UP000702544"/>
    </source>
</evidence>
<protein>
    <recommendedName>
        <fullName evidence="1">Type 4 fimbrial biogenesis protein PilX N-terminal domain-containing protein</fullName>
    </recommendedName>
</protein>
<evidence type="ECO:0000259" key="1">
    <source>
        <dbReference type="Pfam" id="PF14341"/>
    </source>
</evidence>
<gene>
    <name evidence="2" type="ORF">GWO12_14645</name>
</gene>
<name>A0AAE4ZDE7_9BACT</name>
<dbReference type="EMBL" id="JAACAK010000120">
    <property type="protein sequence ID" value="NIR76330.1"/>
    <property type="molecule type" value="Genomic_DNA"/>
</dbReference>
<evidence type="ECO:0000313" key="2">
    <source>
        <dbReference type="EMBL" id="NIR76330.1"/>
    </source>
</evidence>
<reference evidence="2 3" key="1">
    <citation type="submission" date="2020-01" db="EMBL/GenBank/DDBJ databases">
        <title>Genomes assembled from Gulf of Kutch pelagic sediment metagenomes.</title>
        <authorList>
            <person name="Chandrashekar M."/>
            <person name="Mahajan M.S."/>
            <person name="Dave K.J."/>
            <person name="Vatsa P."/>
            <person name="Nathani N.M."/>
        </authorList>
    </citation>
    <scope>NUCLEOTIDE SEQUENCE [LARGE SCALE GENOMIC DNA]</scope>
    <source>
        <strain evidence="2">KS3-K002</strain>
    </source>
</reference>
<sequence>MSRPHSYRLRSSLERRRKATFSRATADRRGLALIATLLIVVLVAIVIAAAVSSSMTVRRTTSADYQSTRAFYAAEAGAEAALVRIEEAVQDGVIEDSELADMTPPTLPGFEFTEYVVAKDGAPFREPLSDGPFAGMYSLTQNLTITSKATDPTGAHGAVVLGAKAQAIPIFQFAVFFEGGFVDDAGSRKDMIGRVHSNQGFYLSGCDLHFHKTMTTPGGIYRDGFTSHESISGDASDPCGIHVFLKDGSNNDKELTFDSADTPDPEQFKAKAEADFQGKLRTGAFGTDSLNLPLPDGVPPHELIRPRDGDDGTAEKATKFAWKADMYVSVDLTTHVDPAMACGAVPPPGLPALIPDISVVRYDGGTPLPDDMKCHIFHFKWEAFFDNAEEGWVDVLDIDIGQLNAWDASYPVDYLPEIIYVEFINGSTSNSSITDPHSDGEFNNGYFPILRIRNGAQLPGPLTVGSEYPLFVMGDYNTINWQPAALFGDRLAVLSNAWDDSHWANQGDNEDNRNPNADDTSQYFAVITGVGEGNLGCFHEDPACTTALPYGGSGWVKMLEDWKACSGGPDNGRCVHTMIGSFISLYAPQHASPWGGYPGTSYYRRPVRNWSFDTKFETPENLPPGTPVVGQVFRAAFRESY</sequence>
<dbReference type="Proteomes" id="UP000702544">
    <property type="component" value="Unassembled WGS sequence"/>
</dbReference>
<accession>A0AAE4ZDE7</accession>
<dbReference type="Pfam" id="PF14341">
    <property type="entry name" value="PilX_N"/>
    <property type="match status" value="1"/>
</dbReference>